<dbReference type="Pfam" id="PF03018">
    <property type="entry name" value="Dirigent"/>
    <property type="match status" value="1"/>
</dbReference>
<sequence length="195" mass="21121">MKAWCVVLTISLMVTMSSSESKGNGRNQNAESLWAKTTKIAPEKQTMVSLTNLQFYFHDTLSGPTPSATTIATSRLTNTSKTLFGLLNMVDDPLTIGPDLNSKVIGRARGIYGCAGQTSFGIIMALGFVFLEGKYNGSTISINGLNTAMNPVRELTIVGGTGVFQMARGVAHVRTIRFDPVTLDATMWYNVTVYH</sequence>
<dbReference type="GO" id="GO:0048046">
    <property type="term" value="C:apoplast"/>
    <property type="evidence" value="ECO:0007669"/>
    <property type="project" value="UniProtKB-SubCell"/>
</dbReference>
<keyword evidence="3 4" id="KW-0964">Secreted</keyword>
<comment type="function">
    <text evidence="4">Dirigent proteins impart stereoselectivity on the phenoxy radical-coupling reaction, yielding optically active lignans from two molecules of coniferyl alcohol in the biosynthesis of lignans, flavonolignans, and alkaloids and thus plays a central role in plant secondary metabolism.</text>
</comment>
<gene>
    <name evidence="5" type="ORF">RJ641_019553</name>
</gene>
<evidence type="ECO:0000256" key="4">
    <source>
        <dbReference type="RuleBase" id="RU363099"/>
    </source>
</evidence>
<feature type="chain" id="PRO_5042669775" description="Dirigent protein" evidence="4">
    <location>
        <begin position="20"/>
        <end position="195"/>
    </location>
</feature>
<comment type="caution">
    <text evidence="5">The sequence shown here is derived from an EMBL/GenBank/DDBJ whole genome shotgun (WGS) entry which is preliminary data.</text>
</comment>
<dbReference type="GO" id="GO:0009699">
    <property type="term" value="P:phenylpropanoid biosynthetic process"/>
    <property type="evidence" value="ECO:0007669"/>
    <property type="project" value="UniProtKB-ARBA"/>
</dbReference>
<evidence type="ECO:0000313" key="5">
    <source>
        <dbReference type="EMBL" id="KAK6916692.1"/>
    </source>
</evidence>
<evidence type="ECO:0000256" key="3">
    <source>
        <dbReference type="ARBA" id="ARBA00022525"/>
    </source>
</evidence>
<comment type="subunit">
    <text evidence="2 4">Homodimer.</text>
</comment>
<keyword evidence="4" id="KW-0052">Apoplast</keyword>
<evidence type="ECO:0000256" key="2">
    <source>
        <dbReference type="ARBA" id="ARBA00011738"/>
    </source>
</evidence>
<reference evidence="5 6" key="1">
    <citation type="submission" date="2023-12" db="EMBL/GenBank/DDBJ databases">
        <title>A high-quality genome assembly for Dillenia turbinata (Dilleniales).</title>
        <authorList>
            <person name="Chanderbali A."/>
        </authorList>
    </citation>
    <scope>NUCLEOTIDE SEQUENCE [LARGE SCALE GENOMIC DNA]</scope>
    <source>
        <strain evidence="5">LSX21</strain>
        <tissue evidence="5">Leaf</tissue>
    </source>
</reference>
<keyword evidence="6" id="KW-1185">Reference proteome</keyword>
<comment type="subcellular location">
    <subcellularLocation>
        <location evidence="4">Secreted</location>
        <location evidence="4">Extracellular space</location>
        <location evidence="4">Apoplast</location>
    </subcellularLocation>
</comment>
<feature type="signal peptide" evidence="4">
    <location>
        <begin position="1"/>
        <end position="19"/>
    </location>
</feature>
<comment type="similarity">
    <text evidence="1 4">Belongs to the plant dirigent protein family.</text>
</comment>
<protein>
    <recommendedName>
        <fullName evidence="4">Dirigent protein</fullName>
    </recommendedName>
</protein>
<evidence type="ECO:0000313" key="6">
    <source>
        <dbReference type="Proteomes" id="UP001370490"/>
    </source>
</evidence>
<dbReference type="Proteomes" id="UP001370490">
    <property type="component" value="Unassembled WGS sequence"/>
</dbReference>
<organism evidence="5 6">
    <name type="scientific">Dillenia turbinata</name>
    <dbReference type="NCBI Taxonomy" id="194707"/>
    <lineage>
        <taxon>Eukaryota</taxon>
        <taxon>Viridiplantae</taxon>
        <taxon>Streptophyta</taxon>
        <taxon>Embryophyta</taxon>
        <taxon>Tracheophyta</taxon>
        <taxon>Spermatophyta</taxon>
        <taxon>Magnoliopsida</taxon>
        <taxon>eudicotyledons</taxon>
        <taxon>Gunneridae</taxon>
        <taxon>Pentapetalae</taxon>
        <taxon>Dilleniales</taxon>
        <taxon>Dilleniaceae</taxon>
        <taxon>Dillenia</taxon>
    </lineage>
</organism>
<dbReference type="EMBL" id="JBAMMX010000024">
    <property type="protein sequence ID" value="KAK6916692.1"/>
    <property type="molecule type" value="Genomic_DNA"/>
</dbReference>
<dbReference type="InterPro" id="IPR044859">
    <property type="entry name" value="Allene_oxi_cyc_Dirigent"/>
</dbReference>
<dbReference type="Gene3D" id="2.40.480.10">
    <property type="entry name" value="Allene oxide cyclase-like"/>
    <property type="match status" value="1"/>
</dbReference>
<name>A0AAN8UWD3_9MAGN</name>
<proteinExistence type="inferred from homology"/>
<dbReference type="InterPro" id="IPR004265">
    <property type="entry name" value="Dirigent"/>
</dbReference>
<dbReference type="AlphaFoldDB" id="A0AAN8UWD3"/>
<dbReference type="PANTHER" id="PTHR21495">
    <property type="entry name" value="NUCLEOPORIN-RELATED"/>
    <property type="match status" value="1"/>
</dbReference>
<accession>A0AAN8UWD3</accession>
<evidence type="ECO:0000256" key="1">
    <source>
        <dbReference type="ARBA" id="ARBA00010746"/>
    </source>
</evidence>
<keyword evidence="4" id="KW-0732">Signal</keyword>